<comment type="caution">
    <text evidence="18">The sequence shown here is derived from an EMBL/GenBank/DDBJ whole genome shotgun (WGS) entry which is preliminary data.</text>
</comment>
<keyword evidence="19" id="KW-1185">Reference proteome</keyword>
<dbReference type="RefSeq" id="WP_307233491.1">
    <property type="nucleotide sequence ID" value="NZ_JAUSTT010000051.1"/>
</dbReference>
<name>A0ABT9WZB2_9BACI</name>
<dbReference type="Gene3D" id="3.30.565.10">
    <property type="entry name" value="Histidine kinase-like ATPase, C-terminal domain"/>
    <property type="match status" value="1"/>
</dbReference>
<feature type="domain" description="HAMP" evidence="17">
    <location>
        <begin position="191"/>
        <end position="244"/>
    </location>
</feature>
<dbReference type="InterPro" id="IPR036890">
    <property type="entry name" value="HATPase_C_sf"/>
</dbReference>
<comment type="catalytic activity">
    <reaction evidence="1">
        <text>ATP + protein L-histidine = ADP + protein N-phospho-L-histidine.</text>
        <dbReference type="EC" id="2.7.13.3"/>
    </reaction>
</comment>
<reference evidence="18 19" key="1">
    <citation type="submission" date="2023-07" db="EMBL/GenBank/DDBJ databases">
        <title>Genomic Encyclopedia of Type Strains, Phase IV (KMG-IV): sequencing the most valuable type-strain genomes for metagenomic binning, comparative biology and taxonomic classification.</title>
        <authorList>
            <person name="Goeker M."/>
        </authorList>
    </citation>
    <scope>NUCLEOTIDE SEQUENCE [LARGE SCALE GENOMIC DNA]</scope>
    <source>
        <strain evidence="18 19">DSM 23837</strain>
    </source>
</reference>
<proteinExistence type="predicted"/>
<keyword evidence="9" id="KW-0547">Nucleotide-binding</keyword>
<evidence type="ECO:0000256" key="3">
    <source>
        <dbReference type="ARBA" id="ARBA00012438"/>
    </source>
</evidence>
<evidence type="ECO:0000256" key="2">
    <source>
        <dbReference type="ARBA" id="ARBA00004651"/>
    </source>
</evidence>
<dbReference type="Pfam" id="PF02518">
    <property type="entry name" value="HATPase_c"/>
    <property type="match status" value="1"/>
</dbReference>
<dbReference type="InterPro" id="IPR003594">
    <property type="entry name" value="HATPase_dom"/>
</dbReference>
<dbReference type="Pfam" id="PF00512">
    <property type="entry name" value="HisKA"/>
    <property type="match status" value="1"/>
</dbReference>
<keyword evidence="12 15" id="KW-1133">Transmembrane helix</keyword>
<evidence type="ECO:0000259" key="17">
    <source>
        <dbReference type="PROSITE" id="PS50885"/>
    </source>
</evidence>
<dbReference type="SUPFAM" id="SSF55874">
    <property type="entry name" value="ATPase domain of HSP90 chaperone/DNA topoisomerase II/histidine kinase"/>
    <property type="match status" value="1"/>
</dbReference>
<feature type="domain" description="Histidine kinase" evidence="16">
    <location>
        <begin position="252"/>
        <end position="469"/>
    </location>
</feature>
<dbReference type="CDD" id="cd06225">
    <property type="entry name" value="HAMP"/>
    <property type="match status" value="1"/>
</dbReference>
<evidence type="ECO:0000256" key="8">
    <source>
        <dbReference type="ARBA" id="ARBA00022692"/>
    </source>
</evidence>
<dbReference type="SUPFAM" id="SSF158472">
    <property type="entry name" value="HAMP domain-like"/>
    <property type="match status" value="1"/>
</dbReference>
<keyword evidence="8 15" id="KW-0812">Transmembrane</keyword>
<accession>A0ABT9WZB2</accession>
<dbReference type="Pfam" id="PF18719">
    <property type="entry name" value="ArlS_N"/>
    <property type="match status" value="1"/>
</dbReference>
<dbReference type="InterPro" id="IPR005467">
    <property type="entry name" value="His_kinase_dom"/>
</dbReference>
<dbReference type="InterPro" id="IPR003660">
    <property type="entry name" value="HAMP_dom"/>
</dbReference>
<evidence type="ECO:0000256" key="15">
    <source>
        <dbReference type="SAM" id="Phobius"/>
    </source>
</evidence>
<keyword evidence="7" id="KW-0808">Transferase</keyword>
<evidence type="ECO:0000256" key="5">
    <source>
        <dbReference type="ARBA" id="ARBA00022475"/>
    </source>
</evidence>
<evidence type="ECO:0000256" key="7">
    <source>
        <dbReference type="ARBA" id="ARBA00022679"/>
    </source>
</evidence>
<dbReference type="GO" id="GO:0016301">
    <property type="term" value="F:kinase activity"/>
    <property type="evidence" value="ECO:0007669"/>
    <property type="project" value="UniProtKB-KW"/>
</dbReference>
<gene>
    <name evidence="18" type="ORF">J2S08_004465</name>
</gene>
<evidence type="ECO:0000313" key="19">
    <source>
        <dbReference type="Proteomes" id="UP001223586"/>
    </source>
</evidence>
<keyword evidence="13" id="KW-0902">Two-component regulatory system</keyword>
<dbReference type="SMART" id="SM00387">
    <property type="entry name" value="HATPase_c"/>
    <property type="match status" value="1"/>
</dbReference>
<feature type="transmembrane region" description="Helical" evidence="15">
    <location>
        <begin position="167"/>
        <end position="195"/>
    </location>
</feature>
<keyword evidence="5" id="KW-1003">Cell membrane</keyword>
<dbReference type="PROSITE" id="PS50885">
    <property type="entry name" value="HAMP"/>
    <property type="match status" value="1"/>
</dbReference>
<dbReference type="PANTHER" id="PTHR45528:SF12">
    <property type="entry name" value="SENSOR HISTIDINE KINASE ARSS"/>
    <property type="match status" value="1"/>
</dbReference>
<dbReference type="SUPFAM" id="SSF47384">
    <property type="entry name" value="Homodimeric domain of signal transducing histidine kinase"/>
    <property type="match status" value="1"/>
</dbReference>
<evidence type="ECO:0000256" key="14">
    <source>
        <dbReference type="ARBA" id="ARBA00023136"/>
    </source>
</evidence>
<dbReference type="EMBL" id="JAUSTT010000051">
    <property type="protein sequence ID" value="MDQ0178557.1"/>
    <property type="molecule type" value="Genomic_DNA"/>
</dbReference>
<dbReference type="InterPro" id="IPR041610">
    <property type="entry name" value="ArlS_N"/>
</dbReference>
<evidence type="ECO:0000259" key="16">
    <source>
        <dbReference type="PROSITE" id="PS50109"/>
    </source>
</evidence>
<dbReference type="Proteomes" id="UP001223586">
    <property type="component" value="Unassembled WGS sequence"/>
</dbReference>
<dbReference type="Gene3D" id="6.10.340.10">
    <property type="match status" value="1"/>
</dbReference>
<dbReference type="Pfam" id="PF00672">
    <property type="entry name" value="HAMP"/>
    <property type="match status" value="1"/>
</dbReference>
<dbReference type="SMART" id="SM00388">
    <property type="entry name" value="HisKA"/>
    <property type="match status" value="1"/>
</dbReference>
<dbReference type="EC" id="2.7.13.3" evidence="3"/>
<evidence type="ECO:0000256" key="11">
    <source>
        <dbReference type="ARBA" id="ARBA00022840"/>
    </source>
</evidence>
<dbReference type="PRINTS" id="PR00344">
    <property type="entry name" value="BCTRLSENSOR"/>
</dbReference>
<evidence type="ECO:0000256" key="10">
    <source>
        <dbReference type="ARBA" id="ARBA00022777"/>
    </source>
</evidence>
<feature type="transmembrane region" description="Helical" evidence="15">
    <location>
        <begin position="20"/>
        <end position="40"/>
    </location>
</feature>
<protein>
    <recommendedName>
        <fullName evidence="4">Signal transduction histidine-protein kinase ArlS</fullName>
        <ecNumber evidence="3">2.7.13.3</ecNumber>
    </recommendedName>
</protein>
<dbReference type="InterPro" id="IPR036097">
    <property type="entry name" value="HisK_dim/P_sf"/>
</dbReference>
<keyword evidence="10 18" id="KW-0418">Kinase</keyword>
<dbReference type="Gene3D" id="1.10.287.130">
    <property type="match status" value="1"/>
</dbReference>
<evidence type="ECO:0000256" key="13">
    <source>
        <dbReference type="ARBA" id="ARBA00023012"/>
    </source>
</evidence>
<dbReference type="InterPro" id="IPR003661">
    <property type="entry name" value="HisK_dim/P_dom"/>
</dbReference>
<organism evidence="18 19">
    <name type="scientific">Bacillus chungangensis</name>
    <dbReference type="NCBI Taxonomy" id="587633"/>
    <lineage>
        <taxon>Bacteria</taxon>
        <taxon>Bacillati</taxon>
        <taxon>Bacillota</taxon>
        <taxon>Bacilli</taxon>
        <taxon>Bacillales</taxon>
        <taxon>Bacillaceae</taxon>
        <taxon>Bacillus</taxon>
    </lineage>
</organism>
<dbReference type="PROSITE" id="PS50109">
    <property type="entry name" value="HIS_KIN"/>
    <property type="match status" value="1"/>
</dbReference>
<keyword evidence="6" id="KW-0597">Phosphoprotein</keyword>
<evidence type="ECO:0000256" key="12">
    <source>
        <dbReference type="ARBA" id="ARBA00022989"/>
    </source>
</evidence>
<dbReference type="PANTHER" id="PTHR45528">
    <property type="entry name" value="SENSOR HISTIDINE KINASE CPXA"/>
    <property type="match status" value="1"/>
</dbReference>
<comment type="subcellular location">
    <subcellularLocation>
        <location evidence="2">Cell membrane</location>
        <topology evidence="2">Multi-pass membrane protein</topology>
    </subcellularLocation>
</comment>
<evidence type="ECO:0000256" key="6">
    <source>
        <dbReference type="ARBA" id="ARBA00022553"/>
    </source>
</evidence>
<keyword evidence="11" id="KW-0067">ATP-binding</keyword>
<evidence type="ECO:0000313" key="18">
    <source>
        <dbReference type="EMBL" id="MDQ0178557.1"/>
    </source>
</evidence>
<dbReference type="InterPro" id="IPR004358">
    <property type="entry name" value="Sig_transdc_His_kin-like_C"/>
</dbReference>
<evidence type="ECO:0000256" key="1">
    <source>
        <dbReference type="ARBA" id="ARBA00000085"/>
    </source>
</evidence>
<evidence type="ECO:0000256" key="4">
    <source>
        <dbReference type="ARBA" id="ARBA00015735"/>
    </source>
</evidence>
<dbReference type="InterPro" id="IPR050398">
    <property type="entry name" value="HssS/ArlS-like"/>
</dbReference>
<dbReference type="SMART" id="SM00304">
    <property type="entry name" value="HAMP"/>
    <property type="match status" value="1"/>
</dbReference>
<evidence type="ECO:0000256" key="9">
    <source>
        <dbReference type="ARBA" id="ARBA00022741"/>
    </source>
</evidence>
<dbReference type="CDD" id="cd00082">
    <property type="entry name" value="HisKA"/>
    <property type="match status" value="1"/>
</dbReference>
<keyword evidence="14 15" id="KW-0472">Membrane</keyword>
<sequence>MKRLIHWFNNSSLKVKWSLSASAAIFFAFFIFSFFQYYVISNWLLGEEENSVSQVLEELSVFYRRRAPIITWEDVYDSYDLMKQINERDQTIRILDATGKEVLTARQTDSQPFSIPFEPVRDKTIKLIKTEKGDVYVGVIPIRSNEFNGYVEVVHPLKRYHKMMKNFLATMAIFGSFALLFSGLLGFIMATNFLLPLQKMAHTMQNIRKKGFQERMEPTNSRDEVAELTNIFNEMMDEIERTFEQQKQFVQDASHELRTPVQIMEGHLNLLHRWGKNDPAILEESLTASLQELQRMKKLVQEMLDLTRTEQLGKIRGEHKTDVLEAIIHVLKNFKVMHPTFTFHLNEDNANGIAANIHPDHFEQVMMILMDNAVKYSEDIEKVDVVVTKEDNQVAVSVVDYGIGIEPEDLNKIFHRFYRVDKARSRERGGNGLGLSIAKQIIDIYAGTIYAKSAPGKGTTITMLIPVFNETN</sequence>